<keyword evidence="2" id="KW-1185">Reference proteome</keyword>
<name>A0A840EF57_9BACT</name>
<evidence type="ECO:0000313" key="1">
    <source>
        <dbReference type="EMBL" id="MBB4080568.1"/>
    </source>
</evidence>
<dbReference type="InterPro" id="IPR007530">
    <property type="entry name" value="Aminoglycoside_adenylylTfrase"/>
</dbReference>
<dbReference type="InterPro" id="IPR043519">
    <property type="entry name" value="NT_sf"/>
</dbReference>
<dbReference type="Proteomes" id="UP000576209">
    <property type="component" value="Unassembled WGS sequence"/>
</dbReference>
<keyword evidence="1" id="KW-0808">Transferase</keyword>
<dbReference type="Gene3D" id="1.20.120.330">
    <property type="entry name" value="Nucleotidyltransferases domain 2"/>
    <property type="match status" value="1"/>
</dbReference>
<dbReference type="Pfam" id="PF04439">
    <property type="entry name" value="Adenyl_transf"/>
    <property type="match status" value="1"/>
</dbReference>
<dbReference type="EMBL" id="JACIFF010000009">
    <property type="protein sequence ID" value="MBB4080568.1"/>
    <property type="molecule type" value="Genomic_DNA"/>
</dbReference>
<comment type="caution">
    <text evidence="1">The sequence shown here is derived from an EMBL/GenBank/DDBJ whole genome shotgun (WGS) entry which is preliminary data.</text>
</comment>
<keyword evidence="1" id="KW-0548">Nucleotidyltransferase</keyword>
<dbReference type="AlphaFoldDB" id="A0A840EF57"/>
<organism evidence="1 2">
    <name type="scientific">Neolewinella aquimaris</name>
    <dbReference type="NCBI Taxonomy" id="1835722"/>
    <lineage>
        <taxon>Bacteria</taxon>
        <taxon>Pseudomonadati</taxon>
        <taxon>Bacteroidota</taxon>
        <taxon>Saprospiria</taxon>
        <taxon>Saprospirales</taxon>
        <taxon>Lewinellaceae</taxon>
        <taxon>Neolewinella</taxon>
    </lineage>
</organism>
<evidence type="ECO:0000313" key="2">
    <source>
        <dbReference type="Proteomes" id="UP000576209"/>
    </source>
</evidence>
<reference evidence="1 2" key="1">
    <citation type="submission" date="2020-08" db="EMBL/GenBank/DDBJ databases">
        <title>Genomic Encyclopedia of Type Strains, Phase IV (KMG-IV): sequencing the most valuable type-strain genomes for metagenomic binning, comparative biology and taxonomic classification.</title>
        <authorList>
            <person name="Goeker M."/>
        </authorList>
    </citation>
    <scope>NUCLEOTIDE SEQUENCE [LARGE SCALE GENOMIC DNA]</scope>
    <source>
        <strain evidence="1 2">DSM 105137</strain>
    </source>
</reference>
<dbReference type="GO" id="GO:0016779">
    <property type="term" value="F:nucleotidyltransferase activity"/>
    <property type="evidence" value="ECO:0007669"/>
    <property type="project" value="UniProtKB-KW"/>
</dbReference>
<proteinExistence type="predicted"/>
<dbReference type="SUPFAM" id="SSF81631">
    <property type="entry name" value="PAP/OAS1 substrate-binding domain"/>
    <property type="match status" value="1"/>
</dbReference>
<accession>A0A840EF57</accession>
<dbReference type="Gene3D" id="3.30.460.10">
    <property type="entry name" value="Beta Polymerase, domain 2"/>
    <property type="match status" value="1"/>
</dbReference>
<protein>
    <submittedName>
        <fullName evidence="1">Aminoglycoside 6-adenylyltransferase</fullName>
        <ecNumber evidence="1">2.7.7.-</ecNumber>
    </submittedName>
</protein>
<sequence length="281" mass="32352">MITTIAKNDDRIIAGLLVGSRADKSIPGDQYQDYDVIYVVNDIEEFTDDAQWIKAFGDPILSQTPDVMVIPKGSNTGEEKTTRFACLMLFADYVRIDLTLVELDYLGSCVDTSAELIIDKKGVVKGAIDFKASNFLVTQPTQGEFSDCCNEFWWVSTYVVKGLLRSELLYAKRKLERPLRDMLLLMLSWKVGYEFNYAINLGSEYRFLKHYLNELEWKSLCNTYPLLSQRSIWESLNAMTDQFERIEKEVAKQLGHNYAQAEIDAVNMYLEDNFEDISKHF</sequence>
<dbReference type="SUPFAM" id="SSF81301">
    <property type="entry name" value="Nucleotidyltransferase"/>
    <property type="match status" value="1"/>
</dbReference>
<dbReference type="EC" id="2.7.7.-" evidence="1"/>
<gene>
    <name evidence="1" type="ORF">GGR28_003203</name>
</gene>